<feature type="region of interest" description="Disordered" evidence="6">
    <location>
        <begin position="454"/>
        <end position="567"/>
    </location>
</feature>
<comment type="caution">
    <text evidence="8">The sequence shown here is derived from an EMBL/GenBank/DDBJ whole genome shotgun (WGS) entry which is preliminary data.</text>
</comment>
<dbReference type="EC" id="5.4.99.-" evidence="5"/>
<evidence type="ECO:0000256" key="3">
    <source>
        <dbReference type="ARBA" id="ARBA00023235"/>
    </source>
</evidence>
<feature type="domain" description="RNA-binding S4" evidence="7">
    <location>
        <begin position="164"/>
        <end position="224"/>
    </location>
</feature>
<feature type="compositionally biased region" description="Low complexity" evidence="6">
    <location>
        <begin position="83"/>
        <end position="102"/>
    </location>
</feature>
<feature type="compositionally biased region" description="Low complexity" evidence="6">
    <location>
        <begin position="63"/>
        <end position="77"/>
    </location>
</feature>
<dbReference type="InterPro" id="IPR050343">
    <property type="entry name" value="RsuA_PseudoU_synthase"/>
</dbReference>
<dbReference type="InterPro" id="IPR006145">
    <property type="entry name" value="PsdUridine_synth_RsuA/RluA"/>
</dbReference>
<feature type="compositionally biased region" description="Gly residues" evidence="6">
    <location>
        <begin position="464"/>
        <end position="483"/>
    </location>
</feature>
<evidence type="ECO:0000256" key="5">
    <source>
        <dbReference type="RuleBase" id="RU003887"/>
    </source>
</evidence>
<dbReference type="Pfam" id="PF01479">
    <property type="entry name" value="S4"/>
    <property type="match status" value="1"/>
</dbReference>
<organism evidence="8 9">
    <name type="scientific">Robbsia betulipollinis</name>
    <dbReference type="NCBI Taxonomy" id="2981849"/>
    <lineage>
        <taxon>Bacteria</taxon>
        <taxon>Pseudomonadati</taxon>
        <taxon>Pseudomonadota</taxon>
        <taxon>Betaproteobacteria</taxon>
        <taxon>Burkholderiales</taxon>
        <taxon>Burkholderiaceae</taxon>
        <taxon>Robbsia</taxon>
    </lineage>
</organism>
<dbReference type="InterPro" id="IPR020103">
    <property type="entry name" value="PsdUridine_synth_cat_dom_sf"/>
</dbReference>
<protein>
    <recommendedName>
        <fullName evidence="5">Pseudouridine synthase</fullName>
        <ecNumber evidence="5">5.4.99.-</ecNumber>
    </recommendedName>
</protein>
<dbReference type="InterPro" id="IPR042092">
    <property type="entry name" value="PsdUridine_s_RsuA/RluB/E/F_cat"/>
</dbReference>
<keyword evidence="3 5" id="KW-0413">Isomerase</keyword>
<dbReference type="PROSITE" id="PS50889">
    <property type="entry name" value="S4"/>
    <property type="match status" value="1"/>
</dbReference>
<dbReference type="InterPro" id="IPR036986">
    <property type="entry name" value="S4_RNA-bd_sf"/>
</dbReference>
<dbReference type="PROSITE" id="PS01149">
    <property type="entry name" value="PSI_RSU"/>
    <property type="match status" value="1"/>
</dbReference>
<dbReference type="InterPro" id="IPR020094">
    <property type="entry name" value="TruA/RsuA/RluB/E/F_N"/>
</dbReference>
<evidence type="ECO:0000259" key="7">
    <source>
        <dbReference type="SMART" id="SM00363"/>
    </source>
</evidence>
<dbReference type="InterPro" id="IPR002942">
    <property type="entry name" value="S4_RNA-bd"/>
</dbReference>
<evidence type="ECO:0000313" key="8">
    <source>
        <dbReference type="EMBL" id="MCY0386415.1"/>
    </source>
</evidence>
<evidence type="ECO:0000256" key="2">
    <source>
        <dbReference type="ARBA" id="ARBA00022884"/>
    </source>
</evidence>
<dbReference type="Pfam" id="PF00849">
    <property type="entry name" value="PseudoU_synth_2"/>
    <property type="match status" value="1"/>
</dbReference>
<keyword evidence="2 4" id="KW-0694">RNA-binding</keyword>
<dbReference type="Gene3D" id="3.30.70.580">
    <property type="entry name" value="Pseudouridine synthase I, catalytic domain, N-terminal subdomain"/>
    <property type="match status" value="1"/>
</dbReference>
<proteinExistence type="inferred from homology"/>
<sequence length="567" mass="58986">MQGAAQDTGEERPRRGLRRGPRSLIARRRAGGGKNKAGDPAQPQPHASHEAAGGALAEGGEGAAAAPPRRGAQGPRAPRTPRARTGADAPAGTTPAPRGARAPRAREAARPDAAVADTSDLFAYVTSPAFDADNTDASLRAPLPGRGRKPAPVKRVLAPDDDAPKLHKVLAEAGMGSRREMEELIVAGRVTVNGEPAHIGQRILPADQVRINGKPVRRKLASKPPRVLLYHKPAGEIVSHSDPEGRASVFDKLPSMKTAKWLAVGRLDYNTEGLLLLTTSGDLANRFMHPRYNVEREYAVRVIGELSEASRQQLLSGVELDDGPASFLRLSDGGGEGTNHWYHVALAEGRNREVRRMFLAVGLTVSRLIRTRHGPITLSRAVRRGRYEELEESQVRALMSMVGLKGATGDEGRASRAAAAPAKRQPDPMQSFLGVIVPENGAMTNAGRYSYGNVRPRRPYGAPGATGGPGGPGAAGGKAGGGARVPSHATASFPMRDHSRAADPNRPVREVNGNVRAKPARPATPGAAPGGRGRNGGGGRGGNGGGNGGRGGSGGGHGGGHGGGRGR</sequence>
<dbReference type="Gene3D" id="3.10.290.10">
    <property type="entry name" value="RNA-binding S4 domain"/>
    <property type="match status" value="1"/>
</dbReference>
<dbReference type="SUPFAM" id="SSF55120">
    <property type="entry name" value="Pseudouridine synthase"/>
    <property type="match status" value="1"/>
</dbReference>
<dbReference type="CDD" id="cd00165">
    <property type="entry name" value="S4"/>
    <property type="match status" value="1"/>
</dbReference>
<evidence type="ECO:0000313" key="9">
    <source>
        <dbReference type="Proteomes" id="UP001082899"/>
    </source>
</evidence>
<keyword evidence="9" id="KW-1185">Reference proteome</keyword>
<comment type="similarity">
    <text evidence="1 5">Belongs to the pseudouridine synthase RsuA family.</text>
</comment>
<dbReference type="EMBL" id="JAPMXC010000001">
    <property type="protein sequence ID" value="MCY0386415.1"/>
    <property type="molecule type" value="Genomic_DNA"/>
</dbReference>
<feature type="region of interest" description="Disordered" evidence="6">
    <location>
        <begin position="407"/>
        <end position="426"/>
    </location>
</feature>
<evidence type="ECO:0000256" key="4">
    <source>
        <dbReference type="PROSITE-ProRule" id="PRU00182"/>
    </source>
</evidence>
<dbReference type="SUPFAM" id="SSF55174">
    <property type="entry name" value="Alpha-L RNA-binding motif"/>
    <property type="match status" value="1"/>
</dbReference>
<dbReference type="InterPro" id="IPR018496">
    <property type="entry name" value="PsdUridine_synth_RsuA/RluB_CS"/>
</dbReference>
<feature type="compositionally biased region" description="Basic residues" evidence="6">
    <location>
        <begin position="15"/>
        <end position="31"/>
    </location>
</feature>
<feature type="compositionally biased region" description="Basic and acidic residues" evidence="6">
    <location>
        <begin position="495"/>
        <end position="509"/>
    </location>
</feature>
<dbReference type="CDD" id="cd02556">
    <property type="entry name" value="PseudoU_synth_RluB"/>
    <property type="match status" value="1"/>
</dbReference>
<dbReference type="Proteomes" id="UP001082899">
    <property type="component" value="Unassembled WGS sequence"/>
</dbReference>
<dbReference type="InterPro" id="IPR000748">
    <property type="entry name" value="PsdUridine_synth_RsuA/RluB/E/F"/>
</dbReference>
<evidence type="ECO:0000256" key="1">
    <source>
        <dbReference type="ARBA" id="ARBA00008348"/>
    </source>
</evidence>
<reference evidence="8" key="1">
    <citation type="submission" date="2022-11" db="EMBL/GenBank/DDBJ databases">
        <title>Robbsia betulipollinis sp. nov., isolated from pollen of birch (Betula pendula).</title>
        <authorList>
            <person name="Shi H."/>
            <person name="Ambika Manirajan B."/>
            <person name="Ratering S."/>
            <person name="Geissler-Plaum R."/>
            <person name="Schnell S."/>
        </authorList>
    </citation>
    <scope>NUCLEOTIDE SEQUENCE</scope>
    <source>
        <strain evidence="8">Bb-Pol-6</strain>
    </source>
</reference>
<dbReference type="SMART" id="SM00363">
    <property type="entry name" value="S4"/>
    <property type="match status" value="1"/>
</dbReference>
<dbReference type="Gene3D" id="3.30.70.1560">
    <property type="entry name" value="Alpha-L RNA-binding motif"/>
    <property type="match status" value="1"/>
</dbReference>
<dbReference type="NCBIfam" id="TIGR00093">
    <property type="entry name" value="pseudouridine synthase"/>
    <property type="match status" value="1"/>
</dbReference>
<accession>A0ABT3ZJD2</accession>
<gene>
    <name evidence="8" type="ORF">OVY01_03995</name>
</gene>
<dbReference type="PANTHER" id="PTHR47683">
    <property type="entry name" value="PSEUDOURIDINE SYNTHASE FAMILY PROTEIN-RELATED"/>
    <property type="match status" value="1"/>
</dbReference>
<dbReference type="PANTHER" id="PTHR47683:SF3">
    <property type="entry name" value="RIBOSOMAL LARGE SUBUNIT PSEUDOURIDINE SYNTHASE B"/>
    <property type="match status" value="1"/>
</dbReference>
<feature type="region of interest" description="Disordered" evidence="6">
    <location>
        <begin position="132"/>
        <end position="158"/>
    </location>
</feature>
<evidence type="ECO:0000256" key="6">
    <source>
        <dbReference type="SAM" id="MobiDB-lite"/>
    </source>
</evidence>
<feature type="region of interest" description="Disordered" evidence="6">
    <location>
        <begin position="1"/>
        <end position="113"/>
    </location>
</feature>
<feature type="compositionally biased region" description="Gly residues" evidence="6">
    <location>
        <begin position="528"/>
        <end position="567"/>
    </location>
</feature>
<name>A0ABT3ZJD2_9BURK</name>